<keyword evidence="4" id="KW-1185">Reference proteome</keyword>
<dbReference type="OrthoDB" id="2406936at2759"/>
<dbReference type="STRING" id="44941.A0A397W0P6"/>
<evidence type="ECO:0000256" key="1">
    <source>
        <dbReference type="SAM" id="Coils"/>
    </source>
</evidence>
<reference evidence="3 4" key="1">
    <citation type="submission" date="2018-06" db="EMBL/GenBank/DDBJ databases">
        <title>Comparative genomics reveals the genomic features of Rhizophagus irregularis, R. cerebriforme, R. diaphanum and Gigaspora rosea, and their symbiotic lifestyle signature.</title>
        <authorList>
            <person name="Morin E."/>
            <person name="San Clemente H."/>
            <person name="Chen E.C.H."/>
            <person name="De La Providencia I."/>
            <person name="Hainaut M."/>
            <person name="Kuo A."/>
            <person name="Kohler A."/>
            <person name="Murat C."/>
            <person name="Tang N."/>
            <person name="Roy S."/>
            <person name="Loubradou J."/>
            <person name="Henrissat B."/>
            <person name="Grigoriev I.V."/>
            <person name="Corradi N."/>
            <person name="Roux C."/>
            <person name="Martin F.M."/>
        </authorList>
    </citation>
    <scope>NUCLEOTIDE SEQUENCE [LARGE SCALE GENOMIC DNA]</scope>
    <source>
        <strain evidence="3 4">DAOM 194757</strain>
    </source>
</reference>
<comment type="caution">
    <text evidence="3">The sequence shown here is derived from an EMBL/GenBank/DDBJ whole genome shotgun (WGS) entry which is preliminary data.</text>
</comment>
<evidence type="ECO:0000313" key="4">
    <source>
        <dbReference type="Proteomes" id="UP000266673"/>
    </source>
</evidence>
<name>A0A397W0P6_9GLOM</name>
<dbReference type="Proteomes" id="UP000266673">
    <property type="component" value="Unassembled WGS sequence"/>
</dbReference>
<feature type="coiled-coil region" evidence="1">
    <location>
        <begin position="342"/>
        <end position="369"/>
    </location>
</feature>
<organism evidence="3 4">
    <name type="scientific">Gigaspora rosea</name>
    <dbReference type="NCBI Taxonomy" id="44941"/>
    <lineage>
        <taxon>Eukaryota</taxon>
        <taxon>Fungi</taxon>
        <taxon>Fungi incertae sedis</taxon>
        <taxon>Mucoromycota</taxon>
        <taxon>Glomeromycotina</taxon>
        <taxon>Glomeromycetes</taxon>
        <taxon>Diversisporales</taxon>
        <taxon>Gigasporaceae</taxon>
        <taxon>Gigaspora</taxon>
    </lineage>
</organism>
<feature type="compositionally biased region" description="Polar residues" evidence="2">
    <location>
        <begin position="172"/>
        <end position="183"/>
    </location>
</feature>
<sequence>MRIVNPAGINAFFTEVKNIWLECRQNLSGRTPEKSSQIANQVQALPSINPVSYSLSLVILAPQQQGISLEDMQKAIQNALAQQKTEYQSLLEKQKADYQSQMAQQAVAQKAQAPALQIVESVRQPRGLPSSLQLEEGLKNYYVAEYLKELENAINEDRDAVNQLTNQFQKPLTLINFQNTPPDSDNEKDGYDEENNRWTSKAPVAKEPSKEEQNQVSTDFSDNHEKDLKKWVALLSGNKLGDLPSNQYLPSRTELENQLTCTKHDLDIVLSSGIQLGTRCNLLIKNNESFSEHICQLENEIRELKNQITHKNISLTTQDELLEMKSLKNESELENTNLFLAKLGLEKTLSRERNELTQIKDDLVSARKALSEKDLLFQEANACLAEQILKASSKTNGVIGGVSGLEKEIRVIDSQSDMQKNQKKRTTRSIPMGASSSYETLPYGYR</sequence>
<feature type="region of interest" description="Disordered" evidence="2">
    <location>
        <begin position="172"/>
        <end position="222"/>
    </location>
</feature>
<feature type="compositionally biased region" description="Acidic residues" evidence="2">
    <location>
        <begin position="184"/>
        <end position="193"/>
    </location>
</feature>
<protein>
    <submittedName>
        <fullName evidence="3">Uncharacterized protein</fullName>
    </submittedName>
</protein>
<proteinExistence type="predicted"/>
<accession>A0A397W0P6</accession>
<keyword evidence="1" id="KW-0175">Coiled coil</keyword>
<feature type="region of interest" description="Disordered" evidence="2">
    <location>
        <begin position="414"/>
        <end position="446"/>
    </location>
</feature>
<evidence type="ECO:0000313" key="3">
    <source>
        <dbReference type="EMBL" id="RIB27778.1"/>
    </source>
</evidence>
<gene>
    <name evidence="3" type="ORF">C2G38_2159758</name>
</gene>
<dbReference type="AlphaFoldDB" id="A0A397W0P6"/>
<dbReference type="EMBL" id="QKWP01000088">
    <property type="protein sequence ID" value="RIB27778.1"/>
    <property type="molecule type" value="Genomic_DNA"/>
</dbReference>
<evidence type="ECO:0000256" key="2">
    <source>
        <dbReference type="SAM" id="MobiDB-lite"/>
    </source>
</evidence>